<sequence length="177" mass="20266">MIKIIVFQFVKFKILNDLSFNSGHRGYFLYHIAGFVLGQGYFPNQCCSTNQSCQTADSYFTLTQLNQLAIRYIIPKTIFIANAFLLVSRHTIVRNQDIIKKIVIFLYSTNLADPLILGYHLISSQIYLQQKHVGEMLKQKYMVIKGSINFYNYFDLLSIKVEQLLISVTGSCGTKIG</sequence>
<accession>A0A8S1W2W6</accession>
<organism evidence="1 2">
    <name type="scientific">Paramecium octaurelia</name>
    <dbReference type="NCBI Taxonomy" id="43137"/>
    <lineage>
        <taxon>Eukaryota</taxon>
        <taxon>Sar</taxon>
        <taxon>Alveolata</taxon>
        <taxon>Ciliophora</taxon>
        <taxon>Intramacronucleata</taxon>
        <taxon>Oligohymenophorea</taxon>
        <taxon>Peniculida</taxon>
        <taxon>Parameciidae</taxon>
        <taxon>Paramecium</taxon>
    </lineage>
</organism>
<comment type="caution">
    <text evidence="1">The sequence shown here is derived from an EMBL/GenBank/DDBJ whole genome shotgun (WGS) entry which is preliminary data.</text>
</comment>
<keyword evidence="2" id="KW-1185">Reference proteome</keyword>
<dbReference type="AlphaFoldDB" id="A0A8S1W2W6"/>
<evidence type="ECO:0000313" key="1">
    <source>
        <dbReference type="EMBL" id="CAD8184708.1"/>
    </source>
</evidence>
<dbReference type="EMBL" id="CAJJDP010000083">
    <property type="protein sequence ID" value="CAD8184708.1"/>
    <property type="molecule type" value="Genomic_DNA"/>
</dbReference>
<name>A0A8S1W2W6_PAROT</name>
<reference evidence="1" key="1">
    <citation type="submission" date="2021-01" db="EMBL/GenBank/DDBJ databases">
        <authorList>
            <consortium name="Genoscope - CEA"/>
            <person name="William W."/>
        </authorList>
    </citation>
    <scope>NUCLEOTIDE SEQUENCE</scope>
</reference>
<dbReference type="Proteomes" id="UP000683925">
    <property type="component" value="Unassembled WGS sequence"/>
</dbReference>
<evidence type="ECO:0000313" key="2">
    <source>
        <dbReference type="Proteomes" id="UP000683925"/>
    </source>
</evidence>
<gene>
    <name evidence="1" type="ORF">POCTA_138.1.T0840013</name>
</gene>
<protein>
    <submittedName>
        <fullName evidence="1">Uncharacterized protein</fullName>
    </submittedName>
</protein>
<proteinExistence type="predicted"/>